<dbReference type="AlphaFoldDB" id="A0A2D2DN50"/>
<gene>
    <name evidence="1" type="ORF">CR152_19040</name>
</gene>
<keyword evidence="2" id="KW-1185">Reference proteome</keyword>
<protein>
    <submittedName>
        <fullName evidence="1">Type VI secretion system-associated protein TagF</fullName>
    </submittedName>
</protein>
<accession>A0A2D2DN50</accession>
<organism evidence="1 2">
    <name type="scientific">Massilia violaceinigra</name>
    <dbReference type="NCBI Taxonomy" id="2045208"/>
    <lineage>
        <taxon>Bacteria</taxon>
        <taxon>Pseudomonadati</taxon>
        <taxon>Pseudomonadota</taxon>
        <taxon>Betaproteobacteria</taxon>
        <taxon>Burkholderiales</taxon>
        <taxon>Oxalobacteraceae</taxon>
        <taxon>Telluria group</taxon>
        <taxon>Massilia</taxon>
    </lineage>
</organism>
<dbReference type="InterPro" id="IPR038225">
    <property type="entry name" value="TagF_sf"/>
</dbReference>
<dbReference type="InterPro" id="IPR017748">
    <property type="entry name" value="TagF"/>
</dbReference>
<sequence length="234" mass="25132">MNGPFNKVAQGAASAPVGWFGKIPSAGDFVRQQLPYALLGGWEHWLQNGLAALQQAGPNMLATHYAVAPLWNFLLPAGLGHDSVQLGVLAPSCDRVGRYYPVAGLWPVPIDAFHNGMLEGCDEFYGALGQALLEAIRHGHAIDRLGAALAQVNTAPMSTRAAVDQDSFWRQAQAGIRRHTRSSPDLALYFDPASATSFWWTNQGDGSPLKTCTHTGQLNNALFARLFGPQQGAV</sequence>
<dbReference type="Gene3D" id="3.40.1730.10">
    <property type="entry name" value="pa0076 domain"/>
    <property type="match status" value="1"/>
</dbReference>
<dbReference type="PIRSF" id="PIRSF029287">
    <property type="entry name" value="UCP029287"/>
    <property type="match status" value="1"/>
</dbReference>
<dbReference type="KEGG" id="mass:CR152_19040"/>
<dbReference type="Proteomes" id="UP000229897">
    <property type="component" value="Chromosome"/>
</dbReference>
<dbReference type="RefSeq" id="WP_099877187.1">
    <property type="nucleotide sequence ID" value="NZ_CP024608.1"/>
</dbReference>
<evidence type="ECO:0000313" key="1">
    <source>
        <dbReference type="EMBL" id="ATQ76390.1"/>
    </source>
</evidence>
<dbReference type="EMBL" id="CP024608">
    <property type="protein sequence ID" value="ATQ76390.1"/>
    <property type="molecule type" value="Genomic_DNA"/>
</dbReference>
<evidence type="ECO:0000313" key="2">
    <source>
        <dbReference type="Proteomes" id="UP000229897"/>
    </source>
</evidence>
<proteinExistence type="predicted"/>
<name>A0A2D2DN50_9BURK</name>
<reference evidence="1" key="1">
    <citation type="submission" date="2017-10" db="EMBL/GenBank/DDBJ databases">
        <title>Massilia psychrophilum sp. nov., a novel purple-pigmented bacterium isolated from Tianshan glacier, Xinjiang Municipality, China.</title>
        <authorList>
            <person name="Wang H."/>
        </authorList>
    </citation>
    <scope>NUCLEOTIDE SEQUENCE [LARGE SCALE GENOMIC DNA]</scope>
    <source>
        <strain evidence="1">B2</strain>
    </source>
</reference>
<dbReference type="NCBIfam" id="TIGR03373">
    <property type="entry name" value="VI_minor_4"/>
    <property type="match status" value="1"/>
</dbReference>
<dbReference type="Pfam" id="PF09867">
    <property type="entry name" value="TagF_N"/>
    <property type="match status" value="1"/>
</dbReference>
<dbReference type="OrthoDB" id="9801841at2"/>